<comment type="caution">
    <text evidence="1">The sequence shown here is derived from an EMBL/GenBank/DDBJ whole genome shotgun (WGS) entry which is preliminary data.</text>
</comment>
<dbReference type="CDD" id="cd00303">
    <property type="entry name" value="retropepsin_like"/>
    <property type="match status" value="1"/>
</dbReference>
<keyword evidence="2" id="KW-1185">Reference proteome</keyword>
<dbReference type="Proteomes" id="UP001151760">
    <property type="component" value="Unassembled WGS sequence"/>
</dbReference>
<name>A0ABQ5DV62_9ASTR</name>
<dbReference type="PANTHER" id="PTHR33067">
    <property type="entry name" value="RNA-DIRECTED DNA POLYMERASE-RELATED"/>
    <property type="match status" value="1"/>
</dbReference>
<dbReference type="SUPFAM" id="SSF50630">
    <property type="entry name" value="Acid proteases"/>
    <property type="match status" value="1"/>
</dbReference>
<gene>
    <name evidence="1" type="ORF">Tco_0951785</name>
</gene>
<accession>A0ABQ5DV62</accession>
<evidence type="ECO:0000313" key="1">
    <source>
        <dbReference type="EMBL" id="GJT43070.1"/>
    </source>
</evidence>
<reference evidence="1" key="2">
    <citation type="submission" date="2022-01" db="EMBL/GenBank/DDBJ databases">
        <authorList>
            <person name="Yamashiro T."/>
            <person name="Shiraishi A."/>
            <person name="Satake H."/>
            <person name="Nakayama K."/>
        </authorList>
    </citation>
    <scope>NUCLEOTIDE SEQUENCE</scope>
</reference>
<dbReference type="InterPro" id="IPR021109">
    <property type="entry name" value="Peptidase_aspartic_dom_sf"/>
</dbReference>
<protein>
    <submittedName>
        <fullName evidence="1">Phospholipase-like protein</fullName>
    </submittedName>
</protein>
<dbReference type="Gene3D" id="2.40.70.10">
    <property type="entry name" value="Acid Proteases"/>
    <property type="match status" value="1"/>
</dbReference>
<dbReference type="PANTHER" id="PTHR33067:SF9">
    <property type="entry name" value="RNA-DIRECTED DNA POLYMERASE"/>
    <property type="match status" value="1"/>
</dbReference>
<organism evidence="1 2">
    <name type="scientific">Tanacetum coccineum</name>
    <dbReference type="NCBI Taxonomy" id="301880"/>
    <lineage>
        <taxon>Eukaryota</taxon>
        <taxon>Viridiplantae</taxon>
        <taxon>Streptophyta</taxon>
        <taxon>Embryophyta</taxon>
        <taxon>Tracheophyta</taxon>
        <taxon>Spermatophyta</taxon>
        <taxon>Magnoliopsida</taxon>
        <taxon>eudicotyledons</taxon>
        <taxon>Gunneridae</taxon>
        <taxon>Pentapetalae</taxon>
        <taxon>asterids</taxon>
        <taxon>campanulids</taxon>
        <taxon>Asterales</taxon>
        <taxon>Asteraceae</taxon>
        <taxon>Asteroideae</taxon>
        <taxon>Anthemideae</taxon>
        <taxon>Anthemidinae</taxon>
        <taxon>Tanacetum</taxon>
    </lineage>
</organism>
<sequence length="373" mass="42348">MTIAEYVEYEKKMNGNHISNTKSYLPTYFSKSAPTHDPIREFAHYFGPNQPSTESDCDSEDMEDEVEYMTDDEVVMSDQEESNHGYTQNIQHFKEKDDVDKWLNAEITKHMSIQGQIEASKASIGNETSPIASNEVDTNDDNTSTTTPCLLPKELSPGSFLLPFNINNHSLYAITTLDAKDNIIPLNVYEYLGLDEFRGAGPPGYYTKIDNRCHPVWLDRQQRDPESDATEVLQHQLPRKELNPGNFTLPCTIDKFNFYAMADLGASINVMPRSIFEHLHLTNLRKTNMLCEMADMSKKASLRIVENVLVKIGKFLFLSDFVIIDNTPSETTILGRPFLATIRAEIDVFAGKISLGINEDRISFDSYTYVYES</sequence>
<evidence type="ECO:0000313" key="2">
    <source>
        <dbReference type="Proteomes" id="UP001151760"/>
    </source>
</evidence>
<reference evidence="1" key="1">
    <citation type="journal article" date="2022" name="Int. J. Mol. Sci.">
        <title>Draft Genome of Tanacetum Coccineum: Genomic Comparison of Closely Related Tanacetum-Family Plants.</title>
        <authorList>
            <person name="Yamashiro T."/>
            <person name="Shiraishi A."/>
            <person name="Nakayama K."/>
            <person name="Satake H."/>
        </authorList>
    </citation>
    <scope>NUCLEOTIDE SEQUENCE</scope>
</reference>
<proteinExistence type="predicted"/>
<dbReference type="EMBL" id="BQNB010015698">
    <property type="protein sequence ID" value="GJT43070.1"/>
    <property type="molecule type" value="Genomic_DNA"/>
</dbReference>